<dbReference type="Proteomes" id="UP000248889">
    <property type="component" value="Unassembled WGS sequence"/>
</dbReference>
<evidence type="ECO:0000313" key="1">
    <source>
        <dbReference type="EMBL" id="RAG80944.1"/>
    </source>
</evidence>
<reference evidence="1 2" key="1">
    <citation type="submission" date="2018-06" db="EMBL/GenBank/DDBJ databases">
        <title>Streptacidiphilus pinicola sp. nov., isolated from pine grove soil.</title>
        <authorList>
            <person name="Roh S.G."/>
            <person name="Park S."/>
            <person name="Kim M.-K."/>
            <person name="Yun B.-R."/>
            <person name="Park J."/>
            <person name="Kim M.J."/>
            <person name="Kim Y.S."/>
            <person name="Kim S.B."/>
        </authorList>
    </citation>
    <scope>NUCLEOTIDE SEQUENCE [LARGE SCALE GENOMIC DNA]</scope>
    <source>
        <strain evidence="1 2">MMS16-CNU450</strain>
    </source>
</reference>
<gene>
    <name evidence="1" type="ORF">DN069_35565</name>
</gene>
<organism evidence="1 2">
    <name type="scientific">Streptacidiphilus pinicola</name>
    <dbReference type="NCBI Taxonomy" id="2219663"/>
    <lineage>
        <taxon>Bacteria</taxon>
        <taxon>Bacillati</taxon>
        <taxon>Actinomycetota</taxon>
        <taxon>Actinomycetes</taxon>
        <taxon>Kitasatosporales</taxon>
        <taxon>Streptomycetaceae</taxon>
        <taxon>Streptacidiphilus</taxon>
    </lineage>
</organism>
<protein>
    <submittedName>
        <fullName evidence="1">RNA polymerase subunit sigma-24</fullName>
    </submittedName>
</protein>
<name>A0A2X0I7N6_9ACTN</name>
<keyword evidence="2" id="KW-1185">Reference proteome</keyword>
<evidence type="ECO:0000313" key="2">
    <source>
        <dbReference type="Proteomes" id="UP000248889"/>
    </source>
</evidence>
<dbReference type="GO" id="GO:0016987">
    <property type="term" value="F:sigma factor activity"/>
    <property type="evidence" value="ECO:0007669"/>
    <property type="project" value="TreeGrafter"/>
</dbReference>
<accession>A0A2X0I7N6</accession>
<feature type="non-terminal residue" evidence="1">
    <location>
        <position position="1"/>
    </location>
</feature>
<dbReference type="InterPro" id="IPR052704">
    <property type="entry name" value="ECF_Sigma-70_Domain"/>
</dbReference>
<dbReference type="PANTHER" id="PTHR30173:SF43">
    <property type="entry name" value="ECF RNA POLYMERASE SIGMA FACTOR SIGI-RELATED"/>
    <property type="match status" value="1"/>
</dbReference>
<sequence length="84" mass="8982">GKVTAARRPLHGTDHVARWMLGVLAKPELQGMAWESASINGEEGVLFTLGGQPVGALSYDIADGCLQNLRFQVNPDKLGGLQPR</sequence>
<dbReference type="AlphaFoldDB" id="A0A2X0I7N6"/>
<proteinExistence type="predicted"/>
<dbReference type="EMBL" id="QKYN01000186">
    <property type="protein sequence ID" value="RAG80944.1"/>
    <property type="molecule type" value="Genomic_DNA"/>
</dbReference>
<comment type="caution">
    <text evidence="1">The sequence shown here is derived from an EMBL/GenBank/DDBJ whole genome shotgun (WGS) entry which is preliminary data.</text>
</comment>
<dbReference type="PANTHER" id="PTHR30173">
    <property type="entry name" value="SIGMA 19 FACTOR"/>
    <property type="match status" value="1"/>
</dbReference>